<feature type="region of interest" description="Disordered" evidence="8">
    <location>
        <begin position="333"/>
        <end position="407"/>
    </location>
</feature>
<evidence type="ECO:0000256" key="6">
    <source>
        <dbReference type="ARBA" id="ARBA00023326"/>
    </source>
</evidence>
<dbReference type="GO" id="GO:0000272">
    <property type="term" value="P:polysaccharide catabolic process"/>
    <property type="evidence" value="ECO:0007669"/>
    <property type="project" value="UniProtKB-KW"/>
</dbReference>
<gene>
    <name evidence="11" type="ORF">GCM10010334_32740</name>
</gene>
<evidence type="ECO:0000256" key="5">
    <source>
        <dbReference type="ARBA" id="ARBA00023136"/>
    </source>
</evidence>
<protein>
    <recommendedName>
        <fullName evidence="7">Signal peptidase I</fullName>
        <ecNumber evidence="7">3.4.21.89</ecNumber>
    </recommendedName>
</protein>
<feature type="domain" description="CBM2" evidence="10">
    <location>
        <begin position="212"/>
        <end position="342"/>
    </location>
</feature>
<feature type="transmembrane region" description="Helical" evidence="9">
    <location>
        <begin position="172"/>
        <end position="191"/>
    </location>
</feature>
<dbReference type="SUPFAM" id="SSF49384">
    <property type="entry name" value="Carbohydrate-binding domain"/>
    <property type="match status" value="1"/>
</dbReference>
<dbReference type="EMBL" id="BMVC01000006">
    <property type="protein sequence ID" value="GHC94590.1"/>
    <property type="molecule type" value="Genomic_DNA"/>
</dbReference>
<keyword evidence="6" id="KW-0119">Carbohydrate metabolism</keyword>
<keyword evidence="5 9" id="KW-0472">Membrane</keyword>
<organism evidence="11 12">
    <name type="scientific">Streptomyces finlayi</name>
    <dbReference type="NCBI Taxonomy" id="67296"/>
    <lineage>
        <taxon>Bacteria</taxon>
        <taxon>Bacillati</taxon>
        <taxon>Actinomycetota</taxon>
        <taxon>Actinomycetes</taxon>
        <taxon>Kitasatosporales</taxon>
        <taxon>Streptomycetaceae</taxon>
        <taxon>Streptomyces</taxon>
    </lineage>
</organism>
<dbReference type="GO" id="GO:0030247">
    <property type="term" value="F:polysaccharide binding"/>
    <property type="evidence" value="ECO:0007669"/>
    <property type="project" value="UniProtKB-UniRule"/>
</dbReference>
<dbReference type="EC" id="3.4.21.89" evidence="7"/>
<evidence type="ECO:0000259" key="10">
    <source>
        <dbReference type="PROSITE" id="PS51173"/>
    </source>
</evidence>
<dbReference type="GO" id="GO:0004553">
    <property type="term" value="F:hydrolase activity, hydrolyzing O-glycosyl compounds"/>
    <property type="evidence" value="ECO:0007669"/>
    <property type="project" value="InterPro"/>
</dbReference>
<name>A0A919CA62_9ACTN</name>
<dbReference type="GO" id="GO:0016020">
    <property type="term" value="C:membrane"/>
    <property type="evidence" value="ECO:0007669"/>
    <property type="project" value="UniProtKB-SubCell"/>
</dbReference>
<dbReference type="NCBIfam" id="TIGR02228">
    <property type="entry name" value="sigpep_I_arch"/>
    <property type="match status" value="1"/>
</dbReference>
<evidence type="ECO:0000256" key="7">
    <source>
        <dbReference type="NCBIfam" id="TIGR02228"/>
    </source>
</evidence>
<keyword evidence="3" id="KW-0732">Signal</keyword>
<dbReference type="SMART" id="SM00637">
    <property type="entry name" value="CBD_II"/>
    <property type="match status" value="1"/>
</dbReference>
<evidence type="ECO:0000256" key="1">
    <source>
        <dbReference type="ARBA" id="ARBA00004370"/>
    </source>
</evidence>
<dbReference type="InterPro" id="IPR036286">
    <property type="entry name" value="LexA/Signal_pep-like_sf"/>
</dbReference>
<dbReference type="Pfam" id="PF00553">
    <property type="entry name" value="CBM_2"/>
    <property type="match status" value="1"/>
</dbReference>
<feature type="compositionally biased region" description="Pro residues" evidence="8">
    <location>
        <begin position="350"/>
        <end position="397"/>
    </location>
</feature>
<dbReference type="GO" id="GO:0009003">
    <property type="term" value="F:signal peptidase activity"/>
    <property type="evidence" value="ECO:0007669"/>
    <property type="project" value="UniProtKB-EC"/>
</dbReference>
<evidence type="ECO:0000313" key="12">
    <source>
        <dbReference type="Proteomes" id="UP000638353"/>
    </source>
</evidence>
<keyword evidence="4 9" id="KW-1133">Transmembrane helix</keyword>
<evidence type="ECO:0000256" key="8">
    <source>
        <dbReference type="SAM" id="MobiDB-lite"/>
    </source>
</evidence>
<evidence type="ECO:0000256" key="9">
    <source>
        <dbReference type="SAM" id="Phobius"/>
    </source>
</evidence>
<dbReference type="SUPFAM" id="SSF51306">
    <property type="entry name" value="LexA/Signal peptidase"/>
    <property type="match status" value="1"/>
</dbReference>
<dbReference type="CDD" id="cd06462">
    <property type="entry name" value="Peptidase_S24_S26"/>
    <property type="match status" value="1"/>
</dbReference>
<dbReference type="GO" id="GO:0006465">
    <property type="term" value="P:signal peptide processing"/>
    <property type="evidence" value="ECO:0007669"/>
    <property type="project" value="UniProtKB-UniRule"/>
</dbReference>
<dbReference type="PRINTS" id="PR00728">
    <property type="entry name" value="SIGNALPTASE"/>
</dbReference>
<dbReference type="GO" id="GO:0004252">
    <property type="term" value="F:serine-type endopeptidase activity"/>
    <property type="evidence" value="ECO:0007669"/>
    <property type="project" value="UniProtKB-UniRule"/>
</dbReference>
<keyword evidence="6" id="KW-0624">Polysaccharide degradation</keyword>
<evidence type="ECO:0000256" key="3">
    <source>
        <dbReference type="ARBA" id="ARBA00022729"/>
    </source>
</evidence>
<comment type="subcellular location">
    <subcellularLocation>
        <location evidence="1">Membrane</location>
    </subcellularLocation>
</comment>
<reference evidence="11" key="1">
    <citation type="journal article" date="2014" name="Int. J. Syst. Evol. Microbiol.">
        <title>Complete genome sequence of Corynebacterium casei LMG S-19264T (=DSM 44701T), isolated from a smear-ripened cheese.</title>
        <authorList>
            <consortium name="US DOE Joint Genome Institute (JGI-PGF)"/>
            <person name="Walter F."/>
            <person name="Albersmeier A."/>
            <person name="Kalinowski J."/>
            <person name="Ruckert C."/>
        </authorList>
    </citation>
    <scope>NUCLEOTIDE SEQUENCE</scope>
    <source>
        <strain evidence="11">JCM 4637</strain>
    </source>
</reference>
<proteinExistence type="predicted"/>
<evidence type="ECO:0000256" key="4">
    <source>
        <dbReference type="ARBA" id="ARBA00022989"/>
    </source>
</evidence>
<dbReference type="Gene3D" id="2.60.40.290">
    <property type="match status" value="1"/>
</dbReference>
<evidence type="ECO:0000256" key="2">
    <source>
        <dbReference type="ARBA" id="ARBA00022692"/>
    </source>
</evidence>
<reference evidence="11" key="2">
    <citation type="submission" date="2020-09" db="EMBL/GenBank/DDBJ databases">
        <authorList>
            <person name="Sun Q."/>
            <person name="Ohkuma M."/>
        </authorList>
    </citation>
    <scope>NUCLEOTIDE SEQUENCE</scope>
    <source>
        <strain evidence="11">JCM 4637</strain>
    </source>
</reference>
<feature type="transmembrane region" description="Helical" evidence="9">
    <location>
        <begin position="140"/>
        <end position="160"/>
    </location>
</feature>
<dbReference type="InterPro" id="IPR008965">
    <property type="entry name" value="CBM2/CBM3_carb-bd_dom_sf"/>
</dbReference>
<sequence>MRKTPRAATVVRTAVCRLVAGFLAGLVFWSLAPVCLGWHTGAVVSGSMEPAIRRGDVVVSAPLAPELVAPGAVLAFTGPQGATVVHRVVGRPSPGTFTTKGDANPTADSAPVAASDVIGLGRLRVPLVGHPVAWAATGQWVPLAASGVLLVLVCAGAVAPGRRDEDGGGRGALVRGGSLAGALAVLVVLTARPPAGASFVARTQSTATWTTAATGPGGCAVRYALANRWGDDPGGPGLRYFTVDLRIANLGGQDIRGWTLALRYGDEGPVFTGAPEVWGAEIVVSPHAVSLSNAEWDPLIPAHGSVGGNVDGSNRVGFNATYRGWAAAPQSATLNGVPCDVTSTGTESPRPVPTATPSPTQTPSPTAPAPEPSWPPPPEPSRTPEPEPSAPPDPSPAPVLGQPVPAV</sequence>
<dbReference type="InterPro" id="IPR012291">
    <property type="entry name" value="CBM2_carb-bd_dom_sf"/>
</dbReference>
<dbReference type="Proteomes" id="UP000638353">
    <property type="component" value="Unassembled WGS sequence"/>
</dbReference>
<accession>A0A919CA62</accession>
<dbReference type="InterPro" id="IPR001733">
    <property type="entry name" value="Peptidase_S26B"/>
</dbReference>
<dbReference type="InterPro" id="IPR001919">
    <property type="entry name" value="CBD2"/>
</dbReference>
<evidence type="ECO:0000313" key="11">
    <source>
        <dbReference type="EMBL" id="GHC94590.1"/>
    </source>
</evidence>
<comment type="caution">
    <text evidence="11">The sequence shown here is derived from an EMBL/GenBank/DDBJ whole genome shotgun (WGS) entry which is preliminary data.</text>
</comment>
<dbReference type="RefSeq" id="WP_189824226.1">
    <property type="nucleotide sequence ID" value="NZ_BMVC01000006.1"/>
</dbReference>
<keyword evidence="2 9" id="KW-0812">Transmembrane</keyword>
<dbReference type="AlphaFoldDB" id="A0A919CA62"/>
<dbReference type="PROSITE" id="PS51173">
    <property type="entry name" value="CBM2"/>
    <property type="match status" value="1"/>
</dbReference>